<name>A0A841HFX4_9GAMM</name>
<protein>
    <recommendedName>
        <fullName evidence="3">Folate-binding protein YgfZ</fullName>
    </recommendedName>
</protein>
<dbReference type="Proteomes" id="UP000588068">
    <property type="component" value="Unassembled WGS sequence"/>
</dbReference>
<dbReference type="SUPFAM" id="SSF103025">
    <property type="entry name" value="Folate-binding domain"/>
    <property type="match status" value="1"/>
</dbReference>
<dbReference type="Gene3D" id="2.40.30.160">
    <property type="match status" value="1"/>
</dbReference>
<dbReference type="EMBL" id="JACHHZ010000001">
    <property type="protein sequence ID" value="MBB6091787.1"/>
    <property type="molecule type" value="Genomic_DNA"/>
</dbReference>
<reference evidence="1 2" key="1">
    <citation type="submission" date="2020-08" db="EMBL/GenBank/DDBJ databases">
        <title>Genomic Encyclopedia of Type Strains, Phase IV (KMG-IV): sequencing the most valuable type-strain genomes for metagenomic binning, comparative biology and taxonomic classification.</title>
        <authorList>
            <person name="Goeker M."/>
        </authorList>
    </citation>
    <scope>NUCLEOTIDE SEQUENCE [LARGE SCALE GENOMIC DNA]</scope>
    <source>
        <strain evidence="1 2">DSM 26723</strain>
    </source>
</reference>
<evidence type="ECO:0008006" key="3">
    <source>
        <dbReference type="Google" id="ProtNLM"/>
    </source>
</evidence>
<accession>A0A841HFX4</accession>
<sequence length="289" mass="31081">MNDFPVTPAFALTRLGLISVTGADARTYLQGQLSFDLDALTTSRIELASCNSSQGRVQAVLWIAERTDGVVLLVPREILDATVARLRKYVLRSKVKVENGAEKFVLGGSFDAVLPTPRAHEQRAQTSLIAWPGSPSRTLFIAPADTALTADAAAETRWHLGDIEAGLTQVYAGTQEQFVAQMLNLDLLGGISFEKGCYTGQEIIARTHFRGTVKRRTLRFAARCKAPAPGTRILDATGGHAGDVVDSVATADGCELLAVISLTQADHALQLADIEDSSLHRKPLPYEVA</sequence>
<evidence type="ECO:0000313" key="2">
    <source>
        <dbReference type="Proteomes" id="UP000588068"/>
    </source>
</evidence>
<dbReference type="AlphaFoldDB" id="A0A841HFX4"/>
<gene>
    <name evidence="1" type="ORF">HNQ60_000633</name>
</gene>
<dbReference type="GO" id="GO:0016226">
    <property type="term" value="P:iron-sulfur cluster assembly"/>
    <property type="evidence" value="ECO:0007669"/>
    <property type="project" value="TreeGrafter"/>
</dbReference>
<dbReference type="PANTHER" id="PTHR22602:SF0">
    <property type="entry name" value="TRANSFERASE CAF17, MITOCHONDRIAL-RELATED"/>
    <property type="match status" value="1"/>
</dbReference>
<proteinExistence type="predicted"/>
<dbReference type="PANTHER" id="PTHR22602">
    <property type="entry name" value="TRANSFERASE CAF17, MITOCHONDRIAL-RELATED"/>
    <property type="match status" value="1"/>
</dbReference>
<dbReference type="InterPro" id="IPR045179">
    <property type="entry name" value="YgfZ/GcvT"/>
</dbReference>
<keyword evidence="2" id="KW-1185">Reference proteome</keyword>
<organism evidence="1 2">
    <name type="scientific">Povalibacter uvarum</name>
    <dbReference type="NCBI Taxonomy" id="732238"/>
    <lineage>
        <taxon>Bacteria</taxon>
        <taxon>Pseudomonadati</taxon>
        <taxon>Pseudomonadota</taxon>
        <taxon>Gammaproteobacteria</taxon>
        <taxon>Steroidobacterales</taxon>
        <taxon>Steroidobacteraceae</taxon>
        <taxon>Povalibacter</taxon>
    </lineage>
</organism>
<dbReference type="Gene3D" id="3.30.70.1400">
    <property type="entry name" value="Aminomethyltransferase beta-barrel domains"/>
    <property type="match status" value="1"/>
</dbReference>
<dbReference type="NCBIfam" id="TIGR03317">
    <property type="entry name" value="ygfZ_signature"/>
    <property type="match status" value="1"/>
</dbReference>
<evidence type="ECO:0000313" key="1">
    <source>
        <dbReference type="EMBL" id="MBB6091787.1"/>
    </source>
</evidence>
<dbReference type="RefSeq" id="WP_184329564.1">
    <property type="nucleotide sequence ID" value="NZ_JACHHZ010000001.1"/>
</dbReference>
<comment type="caution">
    <text evidence="1">The sequence shown here is derived from an EMBL/GenBank/DDBJ whole genome shotgun (WGS) entry which is preliminary data.</text>
</comment>
<dbReference type="InterPro" id="IPR017703">
    <property type="entry name" value="YgfZ/GCV_T_CS"/>
</dbReference>